<accession>A0ABP7TU13</accession>
<comment type="caution">
    <text evidence="2">The sequence shown here is derived from an EMBL/GenBank/DDBJ whole genome shotgun (WGS) entry which is preliminary data.</text>
</comment>
<keyword evidence="3" id="KW-1185">Reference proteome</keyword>
<evidence type="ECO:0000313" key="3">
    <source>
        <dbReference type="Proteomes" id="UP001501353"/>
    </source>
</evidence>
<evidence type="ECO:0000256" key="1">
    <source>
        <dbReference type="SAM" id="Phobius"/>
    </source>
</evidence>
<keyword evidence="1" id="KW-1133">Transmembrane helix</keyword>
<dbReference type="Pfam" id="PF06961">
    <property type="entry name" value="DUF1294"/>
    <property type="match status" value="1"/>
</dbReference>
<dbReference type="InterPro" id="IPR012156">
    <property type="entry name" value="Cold_shock_CspA"/>
</dbReference>
<sequence>MHLLALSGGWPGALIAQQIFRHKTVKEEFRQVFWITVAANVIALIVVVSPLRQVLVSALWGLPN</sequence>
<gene>
    <name evidence="2" type="ORF">GCM10022212_31900</name>
</gene>
<evidence type="ECO:0000313" key="2">
    <source>
        <dbReference type="EMBL" id="GAA4031011.1"/>
    </source>
</evidence>
<keyword evidence="1" id="KW-0472">Membrane</keyword>
<dbReference type="EMBL" id="BAAAZE010000013">
    <property type="protein sequence ID" value="GAA4031011.1"/>
    <property type="molecule type" value="Genomic_DNA"/>
</dbReference>
<dbReference type="PIRSF" id="PIRSF002599">
    <property type="entry name" value="Cold_shock_A"/>
    <property type="match status" value="1"/>
</dbReference>
<dbReference type="Proteomes" id="UP001501353">
    <property type="component" value="Unassembled WGS sequence"/>
</dbReference>
<protein>
    <recommendedName>
        <fullName evidence="4">DUF1294 domain-containing protein</fullName>
    </recommendedName>
</protein>
<evidence type="ECO:0008006" key="4">
    <source>
        <dbReference type="Google" id="ProtNLM"/>
    </source>
</evidence>
<proteinExistence type="predicted"/>
<organism evidence="2 3">
    <name type="scientific">Actimicrobium antarcticum</name>
    <dbReference type="NCBI Taxonomy" id="1051899"/>
    <lineage>
        <taxon>Bacteria</taxon>
        <taxon>Pseudomonadati</taxon>
        <taxon>Pseudomonadota</taxon>
        <taxon>Betaproteobacteria</taxon>
        <taxon>Burkholderiales</taxon>
        <taxon>Oxalobacteraceae</taxon>
        <taxon>Actimicrobium</taxon>
    </lineage>
</organism>
<dbReference type="InterPro" id="IPR010718">
    <property type="entry name" value="DUF1294"/>
</dbReference>
<feature type="transmembrane region" description="Helical" evidence="1">
    <location>
        <begin position="32"/>
        <end position="51"/>
    </location>
</feature>
<name>A0ABP7TU13_9BURK</name>
<reference evidence="3" key="1">
    <citation type="journal article" date="2019" name="Int. J. Syst. Evol. Microbiol.">
        <title>The Global Catalogue of Microorganisms (GCM) 10K type strain sequencing project: providing services to taxonomists for standard genome sequencing and annotation.</title>
        <authorList>
            <consortium name="The Broad Institute Genomics Platform"/>
            <consortium name="The Broad Institute Genome Sequencing Center for Infectious Disease"/>
            <person name="Wu L."/>
            <person name="Ma J."/>
        </authorList>
    </citation>
    <scope>NUCLEOTIDE SEQUENCE [LARGE SCALE GENOMIC DNA]</scope>
    <source>
        <strain evidence="3">JCM 16673</strain>
    </source>
</reference>
<keyword evidence="1" id="KW-0812">Transmembrane</keyword>